<evidence type="ECO:0000256" key="1">
    <source>
        <dbReference type="ARBA" id="ARBA00022737"/>
    </source>
</evidence>
<comment type="caution">
    <text evidence="5">The sequence shown here is derived from an EMBL/GenBank/DDBJ whole genome shotgun (WGS) entry which is preliminary data.</text>
</comment>
<dbReference type="AlphaFoldDB" id="A0AAD5Y6D6"/>
<organism evidence="5 6">
    <name type="scientific">Boothiomyces macroporosus</name>
    <dbReference type="NCBI Taxonomy" id="261099"/>
    <lineage>
        <taxon>Eukaryota</taxon>
        <taxon>Fungi</taxon>
        <taxon>Fungi incertae sedis</taxon>
        <taxon>Chytridiomycota</taxon>
        <taxon>Chytridiomycota incertae sedis</taxon>
        <taxon>Chytridiomycetes</taxon>
        <taxon>Rhizophydiales</taxon>
        <taxon>Terramycetaceae</taxon>
        <taxon>Boothiomyces</taxon>
    </lineage>
</organism>
<feature type="domain" description="GIT Spa2 homology (SHD)" evidence="4">
    <location>
        <begin position="238"/>
        <end position="268"/>
    </location>
</feature>
<keyword evidence="6" id="KW-1185">Reference proteome</keyword>
<feature type="domain" description="GIT Spa2 homology (SHD)" evidence="4">
    <location>
        <begin position="473"/>
        <end position="503"/>
    </location>
</feature>
<evidence type="ECO:0000259" key="4">
    <source>
        <dbReference type="SMART" id="SM00555"/>
    </source>
</evidence>
<feature type="coiled-coil region" evidence="2">
    <location>
        <begin position="638"/>
        <end position="773"/>
    </location>
</feature>
<dbReference type="InterPro" id="IPR022018">
    <property type="entry name" value="GIT1_C"/>
</dbReference>
<dbReference type="InterPro" id="IPR013724">
    <property type="entry name" value="GIT_SHD"/>
</dbReference>
<sequence length="1060" mass="123241">MNLQEQYQLFKKYSKKSPNRSEKLSQLSHIQFVDFSQDLYDELNRRNDKECMDPFLQIDESFHQVRNQARQKLATLSEERFEDLIDDFCVEHEFRVLDQLEMEFPEINAESTKDDSTDKHVMIPGRFQSLYKPDISQELQEFKTLYQIKEQAYKVINQETHDLRLEYQQLRKEFQEMKLDNEKLKNENKEINLVLSKLVEQVDKQQKDLTELARDHYKLFTSVLEQDLPHMRMEAQNGRENFTTLTIYQFLELSTDVYDELQRRLRKDCTFSTMFLLNRNQARKKLSELDFERYKEFVGDVFFEIERRFPELVPPHDPSIPPKVSYLPILDKNCSQEAEYFPHAEQDIEIVEKQTDKPENVDRIIELLGELDLMKTKLSIKEQEIKDLLEHQKSYSDVENLYRKLEVEHEQVEYLKRENKEMNFQIKELKLALQKQQKELSELARLHYRLFTDFLRVDLPQLRNQSGNTRSSAREKLTRLSKNQFSELSTDVYDELNRRLKENSGPFLSVNELYHPKRNQARQKLASLQVGRFKELVSDVFFEIERRFPQLLDQQYQYQQYPQQFQQYPPPQPYPYGQVPQQALPPIPDRKTSLEPLPVNFASLDSLMADLGGMMSTDKKEIQPPIKINNDTGNGDQVQQLLGQLEEMKGRYADKEKEVQELLEKQKKFTDLEQQYRKLDDEHEQLKLELSALQEDAEEQQQITNAIRGEATNLLGEIKQLSLENQSLKNSNKQLGDDLVSLTKENAQLRETNQKNAQRIAELSQINRELESRVANQPLTSNPIPKKEPTSYPSLSRRENPNIDFQNEIPSNGYFDKKKLEPYTLAVNQLLSEAQSKQANTNILVAMKQIVLACKAITEDCDRFESEKRLSKQEKLQLTQIKSKLSSYLTNQMLIAKAAATEAPKDDFYVNIETATSDLTSVVVDLVRTINSYDERPPSPTRPQSPTKFEAPASPLANGKSIDGSLDKGELKTTPVDSEFRQTIEGISKIVATLINESSATIRGAPSDLQTQGEIVLDKLKGANQSLVEYSDQMAVSPGSKQIKQQIASSSYEIAKVIIS</sequence>
<reference evidence="5" key="1">
    <citation type="submission" date="2020-05" db="EMBL/GenBank/DDBJ databases">
        <title>Phylogenomic resolution of chytrid fungi.</title>
        <authorList>
            <person name="Stajich J.E."/>
            <person name="Amses K."/>
            <person name="Simmons R."/>
            <person name="Seto K."/>
            <person name="Myers J."/>
            <person name="Bonds A."/>
            <person name="Quandt C.A."/>
            <person name="Barry K."/>
            <person name="Liu P."/>
            <person name="Grigoriev I."/>
            <person name="Longcore J.E."/>
            <person name="James T.Y."/>
        </authorList>
    </citation>
    <scope>NUCLEOTIDE SEQUENCE</scope>
    <source>
        <strain evidence="5">PLAUS21</strain>
    </source>
</reference>
<dbReference type="InterPro" id="IPR056439">
    <property type="entry name" value="VBS_C3G9"/>
</dbReference>
<feature type="compositionally biased region" description="Polar residues" evidence="3">
    <location>
        <begin position="774"/>
        <end position="783"/>
    </location>
</feature>
<protein>
    <submittedName>
        <fullName evidence="5">Component of the polarisome</fullName>
    </submittedName>
</protein>
<accession>A0AAD5Y6D6</accession>
<feature type="domain" description="GIT Spa2 homology (SHD)" evidence="4">
    <location>
        <begin position="282"/>
        <end position="312"/>
    </location>
</feature>
<feature type="region of interest" description="Disordered" evidence="3">
    <location>
        <begin position="932"/>
        <end position="972"/>
    </location>
</feature>
<dbReference type="Pfam" id="PF08518">
    <property type="entry name" value="GIT_SHD"/>
    <property type="match status" value="5"/>
</dbReference>
<keyword evidence="2" id="KW-0175">Coiled coil</keyword>
<evidence type="ECO:0000256" key="3">
    <source>
        <dbReference type="SAM" id="MobiDB-lite"/>
    </source>
</evidence>
<evidence type="ECO:0000256" key="2">
    <source>
        <dbReference type="SAM" id="Coils"/>
    </source>
</evidence>
<dbReference type="Proteomes" id="UP001210925">
    <property type="component" value="Unassembled WGS sequence"/>
</dbReference>
<dbReference type="PANTHER" id="PTHR21601">
    <property type="entry name" value="SPA2 PROTEIN"/>
    <property type="match status" value="1"/>
</dbReference>
<dbReference type="SMART" id="SM00555">
    <property type="entry name" value="GIT"/>
    <property type="match status" value="6"/>
</dbReference>
<proteinExistence type="predicted"/>
<feature type="domain" description="GIT Spa2 homology (SHD)" evidence="4">
    <location>
        <begin position="20"/>
        <end position="50"/>
    </location>
</feature>
<dbReference type="PANTHER" id="PTHR21601:SF0">
    <property type="entry name" value="PROTEIN SPA2-RELATED"/>
    <property type="match status" value="1"/>
</dbReference>
<feature type="coiled-coil region" evidence="2">
    <location>
        <begin position="371"/>
        <end position="446"/>
    </location>
</feature>
<dbReference type="Pfam" id="PF12205">
    <property type="entry name" value="GIT1_C"/>
    <property type="match status" value="1"/>
</dbReference>
<feature type="domain" description="GIT Spa2 homology (SHD)" evidence="4">
    <location>
        <begin position="69"/>
        <end position="99"/>
    </location>
</feature>
<evidence type="ECO:0000313" key="5">
    <source>
        <dbReference type="EMBL" id="KAJ3261211.1"/>
    </source>
</evidence>
<feature type="region of interest" description="Disordered" evidence="3">
    <location>
        <begin position="773"/>
        <end position="808"/>
    </location>
</feature>
<dbReference type="InterPro" id="IPR039892">
    <property type="entry name" value="Spa2/Sph1"/>
</dbReference>
<feature type="coiled-coil region" evidence="2">
    <location>
        <begin position="153"/>
        <end position="215"/>
    </location>
</feature>
<evidence type="ECO:0000313" key="6">
    <source>
        <dbReference type="Proteomes" id="UP001210925"/>
    </source>
</evidence>
<dbReference type="Pfam" id="PF23742">
    <property type="entry name" value="VBS_C3G9"/>
    <property type="match status" value="1"/>
</dbReference>
<dbReference type="GO" id="GO:0005078">
    <property type="term" value="F:MAP-kinase scaffold activity"/>
    <property type="evidence" value="ECO:0007669"/>
    <property type="project" value="TreeGrafter"/>
</dbReference>
<dbReference type="EMBL" id="JADGKB010000007">
    <property type="protein sequence ID" value="KAJ3261211.1"/>
    <property type="molecule type" value="Genomic_DNA"/>
</dbReference>
<name>A0AAD5Y6D6_9FUNG</name>
<gene>
    <name evidence="5" type="primary">SPA2_2</name>
    <name evidence="5" type="ORF">HK103_006520</name>
</gene>
<feature type="domain" description="GIT Spa2 homology (SHD)" evidence="4">
    <location>
        <begin position="521"/>
        <end position="551"/>
    </location>
</feature>
<keyword evidence="1" id="KW-0677">Repeat</keyword>